<reference evidence="3" key="1">
    <citation type="journal article" date="2017" name="Int J Environ Stud">
        <title>Does the Miocene-Pliocene relict legume Oxytropis triphylla form nitrogen-fixing nodules with a combination of bacterial strains?</title>
        <authorList>
            <person name="Safronova V."/>
            <person name="Belimov A."/>
            <person name="Sazanova A."/>
            <person name="Kuznetsova I."/>
            <person name="Popova J."/>
            <person name="Andronov E."/>
            <person name="Verkhozina A."/>
            <person name="Tikhonovich I."/>
        </authorList>
    </citation>
    <scope>NUCLEOTIDE SEQUENCE [LARGE SCALE GENOMIC DNA]</scope>
    <source>
        <strain evidence="3">Tri-38</strain>
    </source>
</reference>
<feature type="region of interest" description="Disordered" evidence="1">
    <location>
        <begin position="157"/>
        <end position="177"/>
    </location>
</feature>
<dbReference type="SUPFAM" id="SSF46785">
    <property type="entry name" value="Winged helix' DNA-binding domain"/>
    <property type="match status" value="1"/>
</dbReference>
<comment type="caution">
    <text evidence="2">The sequence shown here is derived from an EMBL/GenBank/DDBJ whole genome shotgun (WGS) entry which is preliminary data.</text>
</comment>
<dbReference type="Pfam" id="PF13730">
    <property type="entry name" value="HTH_36"/>
    <property type="match status" value="1"/>
</dbReference>
<keyword evidence="3" id="KW-1185">Reference proteome</keyword>
<dbReference type="EMBL" id="MZMT01000053">
    <property type="protein sequence ID" value="PIO42312.1"/>
    <property type="molecule type" value="Genomic_DNA"/>
</dbReference>
<dbReference type="OrthoDB" id="8421890at2"/>
<dbReference type="Proteomes" id="UP000232163">
    <property type="component" value="Unassembled WGS sequence"/>
</dbReference>
<dbReference type="RefSeq" id="WP_100000113.1">
    <property type="nucleotide sequence ID" value="NZ_CP017940.1"/>
</dbReference>
<proteinExistence type="predicted"/>
<name>A0A2N9VS44_9HYPH</name>
<sequence>MAKPLSTKKDTIDEDRSQNVKKPGGLLDQWNLVRAATQDDRLSRGDIAVLVAILQRYWPKFGNGWASIDMLVEMSGMSRRQIVRVLRSLQDTGYVDVLAKGRRGRATVFLPNFSLGYRFSDMHGTESNDNNLGDTDGTELTVLGDIDGTVSPLIGDTDGTPSYLRDRPTRDGNTVSRTEDAHGIAQLGPVGAAALPRDPKEEFDELYKAYGLRRKRAEAKSVYEKIAPDADLHARMVEAAGHWHSSYEENGTHIKWRKHLHSWLAKECWEEDPPVAYVDAKEAAIAKAKDRGPKPAAQIVAILPDRNLHEMRIVGVSQEGNANSEQWHVILELAYIEGELAGQTVVHDLHVFNAAGPAKGNSAWTVLCKITELSFNINDLKGRAVKVMNLPDGGIGFARSFLPPSEEIVEVAIVGAKASPVEPSSDEECLEILMMTDDDINLEWFAMLKSNDMKEQADDQRRIASLLTAVGVTGVEDERDLIGKRLKIIKWGKQVKEFLPYQGDMARAA</sequence>
<accession>A0A2N9VS44</accession>
<organism evidence="2 3">
    <name type="scientific">Phyllobacterium zundukense</name>
    <dbReference type="NCBI Taxonomy" id="1867719"/>
    <lineage>
        <taxon>Bacteria</taxon>
        <taxon>Pseudomonadati</taxon>
        <taxon>Pseudomonadota</taxon>
        <taxon>Alphaproteobacteria</taxon>
        <taxon>Hyphomicrobiales</taxon>
        <taxon>Phyllobacteriaceae</taxon>
        <taxon>Phyllobacterium</taxon>
    </lineage>
</organism>
<evidence type="ECO:0008006" key="4">
    <source>
        <dbReference type="Google" id="ProtNLM"/>
    </source>
</evidence>
<protein>
    <recommendedName>
        <fullName evidence="4">Helix-turn-helix domain-containing protein</fullName>
    </recommendedName>
</protein>
<gene>
    <name evidence="2" type="ORF">B5P45_25135</name>
</gene>
<evidence type="ECO:0000313" key="2">
    <source>
        <dbReference type="EMBL" id="PIO42312.1"/>
    </source>
</evidence>
<evidence type="ECO:0000313" key="3">
    <source>
        <dbReference type="Proteomes" id="UP000232163"/>
    </source>
</evidence>
<dbReference type="AlphaFoldDB" id="A0A2N9VS44"/>
<dbReference type="KEGG" id="pht:BLM14_14680"/>
<dbReference type="InterPro" id="IPR036390">
    <property type="entry name" value="WH_DNA-bd_sf"/>
</dbReference>
<evidence type="ECO:0000256" key="1">
    <source>
        <dbReference type="SAM" id="MobiDB-lite"/>
    </source>
</evidence>